<feature type="region of interest" description="Disordered" evidence="4">
    <location>
        <begin position="21"/>
        <end position="44"/>
    </location>
</feature>
<protein>
    <submittedName>
        <fullName evidence="6">S8 family peptidase</fullName>
    </submittedName>
</protein>
<dbReference type="InterPro" id="IPR036852">
    <property type="entry name" value="Peptidase_S8/S53_dom_sf"/>
</dbReference>
<keyword evidence="3" id="KW-0720">Serine protease</keyword>
<dbReference type="Gene3D" id="3.40.50.200">
    <property type="entry name" value="Peptidase S8/S53 domain"/>
    <property type="match status" value="1"/>
</dbReference>
<dbReference type="InterPro" id="IPR034074">
    <property type="entry name" value="Y4bN_pept_dom"/>
</dbReference>
<accession>A0ABZ3EQ35</accession>
<evidence type="ECO:0000313" key="7">
    <source>
        <dbReference type="Proteomes" id="UP001451571"/>
    </source>
</evidence>
<proteinExistence type="predicted"/>
<keyword evidence="7" id="KW-1185">Reference proteome</keyword>
<dbReference type="CDD" id="cd04847">
    <property type="entry name" value="Peptidases_S8_Subtilisin_like_2"/>
    <property type="match status" value="1"/>
</dbReference>
<feature type="domain" description="Peptidase S8/S53" evidence="5">
    <location>
        <begin position="317"/>
        <end position="648"/>
    </location>
</feature>
<dbReference type="RefSeq" id="WP_342755909.1">
    <property type="nucleotide sequence ID" value="NZ_CP146256.1"/>
</dbReference>
<evidence type="ECO:0000259" key="5">
    <source>
        <dbReference type="Pfam" id="PF00082"/>
    </source>
</evidence>
<sequence length="851" mass="97080">MPAKDKFQHLPLPFIAQGKPFIRGMGQPDPRTNENKENRSSHGAAIKRKASQISYFWKERQQERLEEELPEIRTGIPILLEIDPSQDIEFLKNLGFEVISELENGYVIVSNGDDEFAVLNKKVNDFINEVSKNCNTPARIYAFHEDKERFEKICGKRLLDSLDKILEEDICLYDVSISCSGNVFQLERAPQQLEGQTEKEYQESRIYKNWLKKYEAAYDEWDELIYTRQEDFMRFIDAYGGNLVDSFIEGIAGISAFPDSFSTRISINGKCLKDLLYNYSPIYEIELVGELDIVSNQGAPLPVNNDDIQIIPPDEDAPIVTVIDSGIQESHRYIEPAILAEDSLCFVAGTDSVADEVDNGGHGTRVAGAILYPVEIPKTGEYQLPCFIRNMRVLNEDNVHSFKTNIFPPLLIKKAVDKYYLEAKKKSKIFNHSIAEIGACEIKHMSPWASEIDMQSYENDILFIQAAGNIPHMNIRQFLDEGIEYPKYFFDDRSRIANPAQSLQALTVGAISLVSYEDEDQQSIANINEPSAFTRIGSGIWNSVKPDVVEWGGDWIKSKEGNRLSLVPEVCPELLRTSPEGPAYDRDTIGTSFSTPKVSFMAAEIQKLFPKSPALLYRALIAQSAELPISNGRKFGDVKDIVRLVGYGFPNLVKATRNDEYRVTLITEELFEIYEGQAHIFKVPIPKELAEIGDDYKIKLSVTLSYAAKPRNTRRTHSRYLSTWLDWRCSKKGEDSQAFSKRIFETDATVDDDGNFEWFIGERRDWGRAKDFTRSFNTLQKDWAIIRSNELTEAFCVAVRGRKGWDSNIPAKYVLVVTFEAIEEDIEIYEPIRNLIEIELQQIEEEIRLNN</sequence>
<dbReference type="InterPro" id="IPR015500">
    <property type="entry name" value="Peptidase_S8_subtilisin-rel"/>
</dbReference>
<dbReference type="EMBL" id="CP146256">
    <property type="protein sequence ID" value="XAH72291.1"/>
    <property type="molecule type" value="Genomic_DNA"/>
</dbReference>
<evidence type="ECO:0000256" key="1">
    <source>
        <dbReference type="ARBA" id="ARBA00022670"/>
    </source>
</evidence>
<organism evidence="6 7">
    <name type="scientific">Kineothrix sedimenti</name>
    <dbReference type="NCBI Taxonomy" id="3123317"/>
    <lineage>
        <taxon>Bacteria</taxon>
        <taxon>Bacillati</taxon>
        <taxon>Bacillota</taxon>
        <taxon>Clostridia</taxon>
        <taxon>Lachnospirales</taxon>
        <taxon>Lachnospiraceae</taxon>
        <taxon>Kineothrix</taxon>
    </lineage>
</organism>
<evidence type="ECO:0000256" key="2">
    <source>
        <dbReference type="ARBA" id="ARBA00022801"/>
    </source>
</evidence>
<dbReference type="Pfam" id="PF00082">
    <property type="entry name" value="Peptidase_S8"/>
    <property type="match status" value="1"/>
</dbReference>
<evidence type="ECO:0000256" key="3">
    <source>
        <dbReference type="ARBA" id="ARBA00022825"/>
    </source>
</evidence>
<name>A0ABZ3EQ35_9FIRM</name>
<dbReference type="PRINTS" id="PR00723">
    <property type="entry name" value="SUBTILISIN"/>
</dbReference>
<gene>
    <name evidence="6" type="ORF">V6984_12195</name>
</gene>
<dbReference type="Proteomes" id="UP001451571">
    <property type="component" value="Chromosome"/>
</dbReference>
<evidence type="ECO:0000313" key="6">
    <source>
        <dbReference type="EMBL" id="XAH72291.1"/>
    </source>
</evidence>
<reference evidence="6 7" key="1">
    <citation type="submission" date="2024-02" db="EMBL/GenBank/DDBJ databases">
        <title>Bacterial strain from lacustrine sediment.</title>
        <authorList>
            <person name="Petit C."/>
            <person name="Fadhlaoui K."/>
        </authorList>
    </citation>
    <scope>NUCLEOTIDE SEQUENCE [LARGE SCALE GENOMIC DNA]</scope>
    <source>
        <strain evidence="6 7">IPX-CK</strain>
    </source>
</reference>
<keyword evidence="2" id="KW-0378">Hydrolase</keyword>
<dbReference type="SUPFAM" id="SSF52743">
    <property type="entry name" value="Subtilisin-like"/>
    <property type="match status" value="1"/>
</dbReference>
<feature type="compositionally biased region" description="Basic and acidic residues" evidence="4">
    <location>
        <begin position="31"/>
        <end position="40"/>
    </location>
</feature>
<evidence type="ECO:0000256" key="4">
    <source>
        <dbReference type="SAM" id="MobiDB-lite"/>
    </source>
</evidence>
<keyword evidence="1" id="KW-0645">Protease</keyword>
<dbReference type="InterPro" id="IPR000209">
    <property type="entry name" value="Peptidase_S8/S53_dom"/>
</dbReference>